<dbReference type="Gramene" id="AUR62034484-RA">
    <property type="protein sequence ID" value="AUR62034484-RA:cds"/>
    <property type="gene ID" value="AUR62034484"/>
</dbReference>
<dbReference type="EnsemblPlants" id="AUR62034484-RA">
    <property type="protein sequence ID" value="AUR62034484-RA:cds"/>
    <property type="gene ID" value="AUR62034484"/>
</dbReference>
<sequence length="442" mass="49973">MMASKINESQLKICLLVEHGTGEMPHALYTIDLPSDLERQREVDSEGFQELSPLVVFPQRKFLYQTEFVNLGSKVYIFGGVRSDKLDDHLYRAVHVLDMYNPKHGLRRVASLNASKECLCVFVADGMIYTLGKAERKEASGKSGCFERYIPRIDRWEVLPDPPRVDLFTADWTGRVTVVGREVFIGSNWMYAIFNLDTLEWAEPPSASLADCFPYGALYVDGFLYHLRGGDLWKRPGPVWDPHYVPSALQIVRRGPFPKHDGFGSSSKDIPKSASLQPGKAQVMSTAAELAGEDNTFFTHKNFDPWRLLLHLGALTSAILIHTPFRNFAHCIRSCVLGDVPESWNRVVPNKKQESSRRTKKNELFHMAATQQGNRLQVDKDASKESKTKNNVRVGDVEEVGNLKKVLAAQEEELSRLYSELAKKDALLKTYEVELVKNKLSI</sequence>
<name>A0A803MSD3_CHEQI</name>
<dbReference type="SUPFAM" id="SSF117281">
    <property type="entry name" value="Kelch motif"/>
    <property type="match status" value="1"/>
</dbReference>
<evidence type="ECO:0000256" key="1">
    <source>
        <dbReference type="SAM" id="Coils"/>
    </source>
</evidence>
<keyword evidence="1" id="KW-0175">Coiled coil</keyword>
<accession>A0A803MSD3</accession>
<dbReference type="Proteomes" id="UP000596660">
    <property type="component" value="Unplaced"/>
</dbReference>
<dbReference type="AlphaFoldDB" id="A0A803MSD3"/>
<proteinExistence type="predicted"/>
<evidence type="ECO:0000313" key="2">
    <source>
        <dbReference type="EnsemblPlants" id="AUR62034484-RA:cds"/>
    </source>
</evidence>
<organism evidence="2 3">
    <name type="scientific">Chenopodium quinoa</name>
    <name type="common">Quinoa</name>
    <dbReference type="NCBI Taxonomy" id="63459"/>
    <lineage>
        <taxon>Eukaryota</taxon>
        <taxon>Viridiplantae</taxon>
        <taxon>Streptophyta</taxon>
        <taxon>Embryophyta</taxon>
        <taxon>Tracheophyta</taxon>
        <taxon>Spermatophyta</taxon>
        <taxon>Magnoliopsida</taxon>
        <taxon>eudicotyledons</taxon>
        <taxon>Gunneridae</taxon>
        <taxon>Pentapetalae</taxon>
        <taxon>Caryophyllales</taxon>
        <taxon>Chenopodiaceae</taxon>
        <taxon>Chenopodioideae</taxon>
        <taxon>Atripliceae</taxon>
        <taxon>Chenopodium</taxon>
    </lineage>
</organism>
<reference evidence="2" key="1">
    <citation type="journal article" date="2017" name="Nature">
        <title>The genome of Chenopodium quinoa.</title>
        <authorList>
            <person name="Jarvis D.E."/>
            <person name="Ho Y.S."/>
            <person name="Lightfoot D.J."/>
            <person name="Schmoeckel S.M."/>
            <person name="Li B."/>
            <person name="Borm T.J.A."/>
            <person name="Ohyanagi H."/>
            <person name="Mineta K."/>
            <person name="Michell C.T."/>
            <person name="Saber N."/>
            <person name="Kharbatia N.M."/>
            <person name="Rupper R.R."/>
            <person name="Sharp A.R."/>
            <person name="Dally N."/>
            <person name="Boughton B.A."/>
            <person name="Woo Y.H."/>
            <person name="Gao G."/>
            <person name="Schijlen E.G.W.M."/>
            <person name="Guo X."/>
            <person name="Momin A.A."/>
            <person name="Negrao S."/>
            <person name="Al-Babili S."/>
            <person name="Gehring C."/>
            <person name="Roessner U."/>
            <person name="Jung C."/>
            <person name="Murphy K."/>
            <person name="Arold S.T."/>
            <person name="Gojobori T."/>
            <person name="van der Linden C.G."/>
            <person name="van Loo E.N."/>
            <person name="Jellen E.N."/>
            <person name="Maughan P.J."/>
            <person name="Tester M."/>
        </authorList>
    </citation>
    <scope>NUCLEOTIDE SEQUENCE [LARGE SCALE GENOMIC DNA]</scope>
    <source>
        <strain evidence="2">cv. PI 614886</strain>
    </source>
</reference>
<dbReference type="Gene3D" id="2.120.10.80">
    <property type="entry name" value="Kelch-type beta propeller"/>
    <property type="match status" value="1"/>
</dbReference>
<evidence type="ECO:0000313" key="3">
    <source>
        <dbReference type="Proteomes" id="UP000596660"/>
    </source>
</evidence>
<feature type="coiled-coil region" evidence="1">
    <location>
        <begin position="400"/>
        <end position="427"/>
    </location>
</feature>
<keyword evidence="3" id="KW-1185">Reference proteome</keyword>
<reference evidence="2" key="2">
    <citation type="submission" date="2021-03" db="UniProtKB">
        <authorList>
            <consortium name="EnsemblPlants"/>
        </authorList>
    </citation>
    <scope>IDENTIFICATION</scope>
</reference>
<dbReference type="InterPro" id="IPR015915">
    <property type="entry name" value="Kelch-typ_b-propeller"/>
</dbReference>
<protein>
    <submittedName>
        <fullName evidence="2">Uncharacterized protein</fullName>
    </submittedName>
</protein>